<dbReference type="SUPFAM" id="SSF55347">
    <property type="entry name" value="Glyceraldehyde-3-phosphate dehydrogenase-like, C-terminal domain"/>
    <property type="match status" value="1"/>
</dbReference>
<dbReference type="PANTHER" id="PTHR43377">
    <property type="entry name" value="BILIVERDIN REDUCTASE A"/>
    <property type="match status" value="1"/>
</dbReference>
<accession>A0ABS1BE81</accession>
<keyword evidence="5" id="KW-1185">Reference proteome</keyword>
<organism evidence="4 5">
    <name type="scientific">Brachybacterium halotolerans</name>
    <dbReference type="NCBI Taxonomy" id="2795215"/>
    <lineage>
        <taxon>Bacteria</taxon>
        <taxon>Bacillati</taxon>
        <taxon>Actinomycetota</taxon>
        <taxon>Actinomycetes</taxon>
        <taxon>Micrococcales</taxon>
        <taxon>Dermabacteraceae</taxon>
        <taxon>Brachybacterium</taxon>
    </lineage>
</organism>
<evidence type="ECO:0000256" key="1">
    <source>
        <dbReference type="ARBA" id="ARBA00023027"/>
    </source>
</evidence>
<dbReference type="PANTHER" id="PTHR43377:SF1">
    <property type="entry name" value="BILIVERDIN REDUCTASE A"/>
    <property type="match status" value="1"/>
</dbReference>
<dbReference type="InterPro" id="IPR055170">
    <property type="entry name" value="GFO_IDH_MocA-like_dom"/>
</dbReference>
<evidence type="ECO:0000259" key="3">
    <source>
        <dbReference type="Pfam" id="PF22725"/>
    </source>
</evidence>
<dbReference type="Gene3D" id="3.40.50.720">
    <property type="entry name" value="NAD(P)-binding Rossmann-like Domain"/>
    <property type="match status" value="1"/>
</dbReference>
<dbReference type="RefSeq" id="WP_200503806.1">
    <property type="nucleotide sequence ID" value="NZ_JAEDAJ010000015.1"/>
</dbReference>
<keyword evidence="1" id="KW-0520">NAD</keyword>
<reference evidence="4 5" key="1">
    <citation type="submission" date="2020-12" db="EMBL/GenBank/DDBJ databases">
        <title>Brachybacterium sp. MASK1Z-5, whole genome shotgun sequence.</title>
        <authorList>
            <person name="Tuo L."/>
        </authorList>
    </citation>
    <scope>NUCLEOTIDE SEQUENCE [LARGE SCALE GENOMIC DNA]</scope>
    <source>
        <strain evidence="4 5">MASK1Z-5</strain>
    </source>
</reference>
<evidence type="ECO:0000313" key="5">
    <source>
        <dbReference type="Proteomes" id="UP000612352"/>
    </source>
</evidence>
<dbReference type="EMBL" id="JAEDAJ010000015">
    <property type="protein sequence ID" value="MBK0332913.1"/>
    <property type="molecule type" value="Genomic_DNA"/>
</dbReference>
<evidence type="ECO:0000313" key="4">
    <source>
        <dbReference type="EMBL" id="MBK0332913.1"/>
    </source>
</evidence>
<dbReference type="Gene3D" id="3.30.360.10">
    <property type="entry name" value="Dihydrodipicolinate Reductase, domain 2"/>
    <property type="match status" value="1"/>
</dbReference>
<dbReference type="SUPFAM" id="SSF51735">
    <property type="entry name" value="NAD(P)-binding Rossmann-fold domains"/>
    <property type="match status" value="1"/>
</dbReference>
<name>A0ABS1BE81_9MICO</name>
<evidence type="ECO:0000259" key="2">
    <source>
        <dbReference type="Pfam" id="PF01408"/>
    </source>
</evidence>
<comment type="caution">
    <text evidence="4">The sequence shown here is derived from an EMBL/GenBank/DDBJ whole genome shotgun (WGS) entry which is preliminary data.</text>
</comment>
<protein>
    <submittedName>
        <fullName evidence="4">Gfo/Idh/MocA family oxidoreductase</fullName>
    </submittedName>
</protein>
<dbReference type="InterPro" id="IPR051450">
    <property type="entry name" value="Gfo/Idh/MocA_Oxidoreductases"/>
</dbReference>
<dbReference type="Proteomes" id="UP000612352">
    <property type="component" value="Unassembled WGS sequence"/>
</dbReference>
<dbReference type="InterPro" id="IPR000683">
    <property type="entry name" value="Gfo/Idh/MocA-like_OxRdtase_N"/>
</dbReference>
<feature type="domain" description="GFO/IDH/MocA-like oxidoreductase" evidence="3">
    <location>
        <begin position="179"/>
        <end position="263"/>
    </location>
</feature>
<sequence>MAQTDPRAQGTGRLPVVVVGAGGMGRAWISTVLRSRDARLVGVADVIDGAAAGAVAGLVPADERDAVRTGTDALEVARAAGARAIIDVTIPAAHHAVTADALHAGYPVLGEKPCAATLAQALSLAGHAESTGKLFMVSQSRRHNPHLREAARLAAELGGAGIVATRFSRAPRFGGFREAMAQPLIVDMAIHAFDAARVLVAGTPESVTAVSSNPPWSWYDGDAAATVTIRFDSGAVHTFEGSWCSPGRETSWNGEWSLSCPHGTVAWDGENPPSATREDGREVAGRVPEADALWELDSSLAAFCAALREGTTPESEVHENVWTQAIVEAAVRSAEDRRTVDLAEIMGEALAAARELDRSDGRSSALESWKTGSAGGGAV</sequence>
<gene>
    <name evidence="4" type="ORF">I8D64_16035</name>
</gene>
<dbReference type="InterPro" id="IPR036291">
    <property type="entry name" value="NAD(P)-bd_dom_sf"/>
</dbReference>
<dbReference type="Pfam" id="PF01408">
    <property type="entry name" value="GFO_IDH_MocA"/>
    <property type="match status" value="1"/>
</dbReference>
<feature type="domain" description="Gfo/Idh/MocA-like oxidoreductase N-terminal" evidence="2">
    <location>
        <begin position="16"/>
        <end position="138"/>
    </location>
</feature>
<dbReference type="Pfam" id="PF22725">
    <property type="entry name" value="GFO_IDH_MocA_C3"/>
    <property type="match status" value="1"/>
</dbReference>
<proteinExistence type="predicted"/>